<protein>
    <submittedName>
        <fullName evidence="2">General secretion pathway protein G</fullName>
    </submittedName>
</protein>
<comment type="caution">
    <text evidence="2">The sequence shown here is derived from an EMBL/GenBank/DDBJ whole genome shotgun (WGS) entry which is preliminary data.</text>
</comment>
<keyword evidence="1" id="KW-1133">Transmembrane helix</keyword>
<keyword evidence="1" id="KW-0472">Membrane</keyword>
<dbReference type="InterPro" id="IPR045584">
    <property type="entry name" value="Pilin-like"/>
</dbReference>
<gene>
    <name evidence="2" type="ORF">UW55_C0015G0004</name>
</gene>
<dbReference type="SUPFAM" id="SSF54523">
    <property type="entry name" value="Pili subunits"/>
    <property type="match status" value="1"/>
</dbReference>
<name>A0A0G1IS46_9BACT</name>
<dbReference type="AlphaFoldDB" id="A0A0G1IS46"/>
<dbReference type="EMBL" id="LCIT01000015">
    <property type="protein sequence ID" value="KKT62216.1"/>
    <property type="molecule type" value="Genomic_DNA"/>
</dbReference>
<evidence type="ECO:0000313" key="3">
    <source>
        <dbReference type="Proteomes" id="UP000033945"/>
    </source>
</evidence>
<keyword evidence="1" id="KW-0812">Transmembrane</keyword>
<evidence type="ECO:0000313" key="2">
    <source>
        <dbReference type="EMBL" id="KKT62216.1"/>
    </source>
</evidence>
<feature type="transmembrane region" description="Helical" evidence="1">
    <location>
        <begin position="20"/>
        <end position="47"/>
    </location>
</feature>
<evidence type="ECO:0000256" key="1">
    <source>
        <dbReference type="SAM" id="Phobius"/>
    </source>
</evidence>
<dbReference type="Proteomes" id="UP000033945">
    <property type="component" value="Unassembled WGS sequence"/>
</dbReference>
<proteinExistence type="predicted"/>
<dbReference type="Gene3D" id="3.30.700.10">
    <property type="entry name" value="Glycoprotein, Type 4 Pilin"/>
    <property type="match status" value="1"/>
</dbReference>
<accession>A0A0G1IS46</accession>
<sequence length="161" mass="17587">MNMIQTNRPNQRLHTGSKLVWGFTIIELSVILGIITLLAVVSLVFLAPSAAKGRDARREQDIKSIQNALNLYANQKSIYPACSPEIAVDGNTDCLSSLLLSEETIKAIPLDPKYKGTGSCGDANSFLYCYMSTNGISYTIRYQLETNSVHGKSAGWQSVNP</sequence>
<organism evidence="2 3">
    <name type="scientific">Candidatus Giovannonibacteria bacterium GW2011_GWA2_44_26</name>
    <dbReference type="NCBI Taxonomy" id="1618648"/>
    <lineage>
        <taxon>Bacteria</taxon>
        <taxon>Candidatus Giovannoniibacteriota</taxon>
    </lineage>
</organism>
<reference evidence="2 3" key="1">
    <citation type="journal article" date="2015" name="Nature">
        <title>rRNA introns, odd ribosomes, and small enigmatic genomes across a large radiation of phyla.</title>
        <authorList>
            <person name="Brown C.T."/>
            <person name="Hug L.A."/>
            <person name="Thomas B.C."/>
            <person name="Sharon I."/>
            <person name="Castelle C.J."/>
            <person name="Singh A."/>
            <person name="Wilkins M.J."/>
            <person name="Williams K.H."/>
            <person name="Banfield J.F."/>
        </authorList>
    </citation>
    <scope>NUCLEOTIDE SEQUENCE [LARGE SCALE GENOMIC DNA]</scope>
</reference>